<evidence type="ECO:0000313" key="3">
    <source>
        <dbReference type="EMBL" id="EQD60119.1"/>
    </source>
</evidence>
<reference evidence="3" key="2">
    <citation type="journal article" date="2014" name="ISME J.">
        <title>Microbial stratification in low pH oxic and suboxic macroscopic growths along an acid mine drainage.</title>
        <authorList>
            <person name="Mendez-Garcia C."/>
            <person name="Mesa V."/>
            <person name="Sprenger R.R."/>
            <person name="Richter M."/>
            <person name="Diez M.S."/>
            <person name="Solano J."/>
            <person name="Bargiela R."/>
            <person name="Golyshina O.V."/>
            <person name="Manteca A."/>
            <person name="Ramos J.L."/>
            <person name="Gallego J.R."/>
            <person name="Llorente I."/>
            <person name="Martins Dos Santos V.A."/>
            <person name="Jensen O.N."/>
            <person name="Pelaez A.I."/>
            <person name="Sanchez J."/>
            <person name="Ferrer M."/>
        </authorList>
    </citation>
    <scope>NUCLEOTIDE SEQUENCE</scope>
</reference>
<dbReference type="PANTHER" id="PTHR35004">
    <property type="entry name" value="TRANSPOSASE RV3428C-RELATED"/>
    <property type="match status" value="1"/>
</dbReference>
<feature type="region of interest" description="Disordered" evidence="1">
    <location>
        <begin position="104"/>
        <end position="128"/>
    </location>
</feature>
<proteinExistence type="predicted"/>
<evidence type="ECO:0000256" key="1">
    <source>
        <dbReference type="SAM" id="MobiDB-lite"/>
    </source>
</evidence>
<dbReference type="PANTHER" id="PTHR35004:SF7">
    <property type="entry name" value="INTEGRASE PROTEIN"/>
    <property type="match status" value="1"/>
</dbReference>
<gene>
    <name evidence="3" type="ORF">B1B_07891</name>
</gene>
<feature type="domain" description="Transposase for insertion sequence element IS21-like C-terminal" evidence="2">
    <location>
        <begin position="38"/>
        <end position="106"/>
    </location>
</feature>
<dbReference type="EMBL" id="AUZY01005063">
    <property type="protein sequence ID" value="EQD60119.1"/>
    <property type="molecule type" value="Genomic_DNA"/>
</dbReference>
<reference evidence="3" key="1">
    <citation type="submission" date="2013-08" db="EMBL/GenBank/DDBJ databases">
        <authorList>
            <person name="Mendez C."/>
            <person name="Richter M."/>
            <person name="Ferrer M."/>
            <person name="Sanchez J."/>
        </authorList>
    </citation>
    <scope>NUCLEOTIDE SEQUENCE</scope>
</reference>
<sequence>MEAACMEQEEVVNRRPHRVTRRAPAEMLLEERQRLHPLPQAPYTAAFGVSRQVEQATPMVTYEGGAYSVPESLVGESVWARAHGEEVVLVYVGRQGPVEVARHQRTTPGNPRVNEAHFKPRQSDPLHRQPRARTAEEAEFLGLGPGAALWLTEAAEAGASRVRAKMAEAVGLGKLFSPAAVVEALQLAAESGRFGEGDLESILRHQATMQDGSAARASDSHSLQEGTAAWAVLGNDDSHPGAIHA</sequence>
<feature type="compositionally biased region" description="Basic and acidic residues" evidence="1">
    <location>
        <begin position="114"/>
        <end position="127"/>
    </location>
</feature>
<evidence type="ECO:0000259" key="2">
    <source>
        <dbReference type="Pfam" id="PF22483"/>
    </source>
</evidence>
<accession>T1C4A5</accession>
<name>T1C4A5_9ZZZZ</name>
<comment type="caution">
    <text evidence="3">The sequence shown here is derived from an EMBL/GenBank/DDBJ whole genome shotgun (WGS) entry which is preliminary data.</text>
</comment>
<protein>
    <submittedName>
        <fullName evidence="3">Transposase</fullName>
    </submittedName>
</protein>
<organism evidence="3">
    <name type="scientific">mine drainage metagenome</name>
    <dbReference type="NCBI Taxonomy" id="410659"/>
    <lineage>
        <taxon>unclassified sequences</taxon>
        <taxon>metagenomes</taxon>
        <taxon>ecological metagenomes</taxon>
    </lineage>
</organism>
<dbReference type="InterPro" id="IPR054353">
    <property type="entry name" value="IstA-like_C"/>
</dbReference>
<dbReference type="Pfam" id="PF22483">
    <property type="entry name" value="Mu-transpos_C_2"/>
    <property type="match status" value="1"/>
</dbReference>
<dbReference type="AlphaFoldDB" id="T1C4A5"/>